<comment type="caution">
    <text evidence="6">The sequence shown here is derived from an EMBL/GenBank/DDBJ whole genome shotgun (WGS) entry which is preliminary data.</text>
</comment>
<sequence>MTLDVYRSALGDRARSWLALHADERRRRAVEAAAQKDADGLWSLTEAYLGLYGASGILVSPHTLSAYRTGVTQFVQYAQEHALNVLRPSLDDAQAYVLALLERRKIATVRGKVAAAASLYKALRWAGASDVTPFAGVRVPKDHEHPLTKNPPYSPAVLRRVFGKVDEALLASTGRERLKVQGARTLLLLLSHTGLRIQEALDLAWSDVFLDEDEPYITVRSGKGRKSRTVGLSDRLAVALRSYRALPRRRSHAAAMVLPFRTRAAAANLLRPYFERDGVDEHGRPVTDWRGCHAFRKATGTRLYEALGDFVAVAEVLGHADINVTRSYVRVGSGRANKAMRDW</sequence>
<dbReference type="PANTHER" id="PTHR30349">
    <property type="entry name" value="PHAGE INTEGRASE-RELATED"/>
    <property type="match status" value="1"/>
</dbReference>
<evidence type="ECO:0000313" key="8">
    <source>
        <dbReference type="Proteomes" id="UP000619376"/>
    </source>
</evidence>
<evidence type="ECO:0000313" key="5">
    <source>
        <dbReference type="EMBL" id="GHF43498.1"/>
    </source>
</evidence>
<accession>A0A7W8KE42</accession>
<evidence type="ECO:0000256" key="1">
    <source>
        <dbReference type="ARBA" id="ARBA00022908"/>
    </source>
</evidence>
<dbReference type="Gene3D" id="1.10.150.130">
    <property type="match status" value="1"/>
</dbReference>
<dbReference type="GO" id="GO:0006310">
    <property type="term" value="P:DNA recombination"/>
    <property type="evidence" value="ECO:0007669"/>
    <property type="project" value="UniProtKB-KW"/>
</dbReference>
<evidence type="ECO:0000313" key="7">
    <source>
        <dbReference type="Proteomes" id="UP000539473"/>
    </source>
</evidence>
<proteinExistence type="predicted"/>
<reference evidence="5" key="4">
    <citation type="submission" date="2024-05" db="EMBL/GenBank/DDBJ databases">
        <authorList>
            <person name="Sun Q."/>
            <person name="Zhou Y."/>
        </authorList>
    </citation>
    <scope>NUCLEOTIDE SEQUENCE</scope>
    <source>
        <strain evidence="5">CGMCC 1.18437</strain>
    </source>
</reference>
<dbReference type="Proteomes" id="UP000539473">
    <property type="component" value="Unassembled WGS sequence"/>
</dbReference>
<dbReference type="PANTHER" id="PTHR30349:SF81">
    <property type="entry name" value="TYROSINE RECOMBINASE XERC"/>
    <property type="match status" value="1"/>
</dbReference>
<dbReference type="InterPro" id="IPR010998">
    <property type="entry name" value="Integrase_recombinase_N"/>
</dbReference>
<dbReference type="InterPro" id="IPR050090">
    <property type="entry name" value="Tyrosine_recombinase_XerCD"/>
</dbReference>
<protein>
    <submittedName>
        <fullName evidence="5 6">Integrase</fullName>
    </submittedName>
</protein>
<gene>
    <name evidence="5" type="ORF">GCM10017781_19920</name>
    <name evidence="6" type="ORF">HNQ07_001973</name>
</gene>
<dbReference type="InterPro" id="IPR011010">
    <property type="entry name" value="DNA_brk_join_enz"/>
</dbReference>
<dbReference type="CDD" id="cd00397">
    <property type="entry name" value="DNA_BRE_C"/>
    <property type="match status" value="1"/>
</dbReference>
<reference evidence="5" key="1">
    <citation type="journal article" date="2014" name="Int. J. Syst. Evol. Microbiol.">
        <title>Complete genome of a new Firmicutes species belonging to the dominant human colonic microbiota ('Ruminococcus bicirculans') reveals two chromosomes and a selective capacity to utilize plant glucans.</title>
        <authorList>
            <consortium name="NISC Comparative Sequencing Program"/>
            <person name="Wegmann U."/>
            <person name="Louis P."/>
            <person name="Goesmann A."/>
            <person name="Henrissat B."/>
            <person name="Duncan S.H."/>
            <person name="Flint H.J."/>
        </authorList>
    </citation>
    <scope>NUCLEOTIDE SEQUENCE</scope>
    <source>
        <strain evidence="5">CGMCC 1.18437</strain>
    </source>
</reference>
<dbReference type="Proteomes" id="UP000619376">
    <property type="component" value="Unassembled WGS sequence"/>
</dbReference>
<dbReference type="Pfam" id="PF00589">
    <property type="entry name" value="Phage_integrase"/>
    <property type="match status" value="1"/>
</dbReference>
<dbReference type="Pfam" id="PF02899">
    <property type="entry name" value="Phage_int_SAM_1"/>
    <property type="match status" value="1"/>
</dbReference>
<dbReference type="EMBL" id="BNAJ01000004">
    <property type="protein sequence ID" value="GHF43498.1"/>
    <property type="molecule type" value="Genomic_DNA"/>
</dbReference>
<keyword evidence="8" id="KW-1185">Reference proteome</keyword>
<dbReference type="InterPro" id="IPR002104">
    <property type="entry name" value="Integrase_catalytic"/>
</dbReference>
<dbReference type="InterPro" id="IPR013762">
    <property type="entry name" value="Integrase-like_cat_sf"/>
</dbReference>
<reference evidence="6 7" key="3">
    <citation type="submission" date="2020-08" db="EMBL/GenBank/DDBJ databases">
        <title>Genomic Encyclopedia of Type Strains, Phase IV (KMG-IV): sequencing the most valuable type-strain genomes for metagenomic binning, comparative biology and taxonomic classification.</title>
        <authorList>
            <person name="Goeker M."/>
        </authorList>
    </citation>
    <scope>NUCLEOTIDE SEQUENCE [LARGE SCALE GENOMIC DNA]</scope>
    <source>
        <strain evidence="6 7">DSM 27521</strain>
    </source>
</reference>
<feature type="domain" description="Tyr recombinase" evidence="4">
    <location>
        <begin position="148"/>
        <end position="342"/>
    </location>
</feature>
<dbReference type="SUPFAM" id="SSF56349">
    <property type="entry name" value="DNA breaking-rejoining enzymes"/>
    <property type="match status" value="1"/>
</dbReference>
<dbReference type="RefSeq" id="WP_184111182.1">
    <property type="nucleotide sequence ID" value="NZ_BNAJ01000004.1"/>
</dbReference>
<dbReference type="EMBL" id="JACHFK010000004">
    <property type="protein sequence ID" value="MBB5376509.1"/>
    <property type="molecule type" value="Genomic_DNA"/>
</dbReference>
<dbReference type="GO" id="GO:0003677">
    <property type="term" value="F:DNA binding"/>
    <property type="evidence" value="ECO:0007669"/>
    <property type="project" value="UniProtKB-KW"/>
</dbReference>
<keyword evidence="1" id="KW-0229">DNA integration</keyword>
<evidence type="ECO:0000313" key="6">
    <source>
        <dbReference type="EMBL" id="MBB5376509.1"/>
    </source>
</evidence>
<evidence type="ECO:0000256" key="2">
    <source>
        <dbReference type="ARBA" id="ARBA00023125"/>
    </source>
</evidence>
<dbReference type="GO" id="GO:0015074">
    <property type="term" value="P:DNA integration"/>
    <property type="evidence" value="ECO:0007669"/>
    <property type="project" value="UniProtKB-KW"/>
</dbReference>
<keyword evidence="2" id="KW-0238">DNA-binding</keyword>
<evidence type="ECO:0000256" key="3">
    <source>
        <dbReference type="ARBA" id="ARBA00023172"/>
    </source>
</evidence>
<dbReference type="Gene3D" id="1.10.443.10">
    <property type="entry name" value="Intergrase catalytic core"/>
    <property type="match status" value="1"/>
</dbReference>
<dbReference type="InterPro" id="IPR004107">
    <property type="entry name" value="Integrase_SAM-like_N"/>
</dbReference>
<keyword evidence="3" id="KW-0233">DNA recombination</keyword>
<evidence type="ECO:0000259" key="4">
    <source>
        <dbReference type="PROSITE" id="PS51898"/>
    </source>
</evidence>
<name>A0A7W8KE42_9DEIO</name>
<organism evidence="6 7">
    <name type="scientific">Deinococcus metalli</name>
    <dbReference type="NCBI Taxonomy" id="1141878"/>
    <lineage>
        <taxon>Bacteria</taxon>
        <taxon>Thermotogati</taxon>
        <taxon>Deinococcota</taxon>
        <taxon>Deinococci</taxon>
        <taxon>Deinococcales</taxon>
        <taxon>Deinococcaceae</taxon>
        <taxon>Deinococcus</taxon>
    </lineage>
</organism>
<dbReference type="AlphaFoldDB" id="A0A7W8KE42"/>
<dbReference type="PROSITE" id="PS51898">
    <property type="entry name" value="TYR_RECOMBINASE"/>
    <property type="match status" value="1"/>
</dbReference>
<reference evidence="8" key="2">
    <citation type="journal article" date="2019" name="Int. J. Syst. Evol. Microbiol.">
        <title>The Global Catalogue of Microorganisms (GCM) 10K type strain sequencing project: providing services to taxonomists for standard genome sequencing and annotation.</title>
        <authorList>
            <consortium name="The Broad Institute Genomics Platform"/>
            <consortium name="The Broad Institute Genome Sequencing Center for Infectious Disease"/>
            <person name="Wu L."/>
            <person name="Ma J."/>
        </authorList>
    </citation>
    <scope>NUCLEOTIDE SEQUENCE [LARGE SCALE GENOMIC DNA]</scope>
    <source>
        <strain evidence="8">CGMCC 1.18437</strain>
    </source>
</reference>